<dbReference type="EMBL" id="JAAKFY010000021">
    <property type="protein sequence ID" value="KAF3838992.1"/>
    <property type="molecule type" value="Genomic_DNA"/>
</dbReference>
<accession>A0A7J5XPI7</accession>
<feature type="compositionally biased region" description="Polar residues" evidence="1">
    <location>
        <begin position="65"/>
        <end position="112"/>
    </location>
</feature>
<feature type="non-terminal residue" evidence="2">
    <location>
        <position position="311"/>
    </location>
</feature>
<gene>
    <name evidence="2" type="ORF">F7725_017709</name>
</gene>
<dbReference type="Proteomes" id="UP000518266">
    <property type="component" value="Unassembled WGS sequence"/>
</dbReference>
<feature type="compositionally biased region" description="Basic and acidic residues" evidence="1">
    <location>
        <begin position="1"/>
        <end position="10"/>
    </location>
</feature>
<feature type="region of interest" description="Disordered" evidence="1">
    <location>
        <begin position="56"/>
        <end position="197"/>
    </location>
</feature>
<name>A0A7J5XPI7_DISMA</name>
<sequence length="311" mass="34459">MDMLQREDLPAPHPQLMEQSVPPAGREGNCSHRFKEVIFCGGPNGLQRLKSLTDPTSIHHHQGQAKPSPSDRTQHPFTTTRVKLSPSPSDRPNYPFTTTRVKLSPPLQTEPNIHSPPPGPTQLSIHHHQGQAKPSPSDRPNYPFTTTRVKLSPPLQTDPTIHSPPPGQAPSLERSAPAHQTGLHTVERSAPAHQTGSTLWNDLPLLIRQASTLWNDLPLLIRQVQHCGTICPCIRQAPHCGTICPCTSDRPHTVERSAPAHQTGPTLWNDLPLHIRQAPTLLPTLWNDLPCIRQAPTLWNDLPLHIRQVPT</sequence>
<reference evidence="2 3" key="1">
    <citation type="submission" date="2020-03" db="EMBL/GenBank/DDBJ databases">
        <title>Dissostichus mawsoni Genome sequencing and assembly.</title>
        <authorList>
            <person name="Park H."/>
        </authorList>
    </citation>
    <scope>NUCLEOTIDE SEQUENCE [LARGE SCALE GENOMIC DNA]</scope>
    <source>
        <strain evidence="2">DM0001</strain>
        <tissue evidence="2">Muscle</tissue>
    </source>
</reference>
<proteinExistence type="predicted"/>
<organism evidence="2 3">
    <name type="scientific">Dissostichus mawsoni</name>
    <name type="common">Antarctic cod</name>
    <dbReference type="NCBI Taxonomy" id="36200"/>
    <lineage>
        <taxon>Eukaryota</taxon>
        <taxon>Metazoa</taxon>
        <taxon>Chordata</taxon>
        <taxon>Craniata</taxon>
        <taxon>Vertebrata</taxon>
        <taxon>Euteleostomi</taxon>
        <taxon>Actinopterygii</taxon>
        <taxon>Neopterygii</taxon>
        <taxon>Teleostei</taxon>
        <taxon>Neoteleostei</taxon>
        <taxon>Acanthomorphata</taxon>
        <taxon>Eupercaria</taxon>
        <taxon>Perciformes</taxon>
        <taxon>Notothenioidei</taxon>
        <taxon>Nototheniidae</taxon>
        <taxon>Dissostichus</taxon>
    </lineage>
</organism>
<dbReference type="OrthoDB" id="308383at2759"/>
<feature type="compositionally biased region" description="Polar residues" evidence="1">
    <location>
        <begin position="143"/>
        <end position="160"/>
    </location>
</feature>
<comment type="caution">
    <text evidence="2">The sequence shown here is derived from an EMBL/GenBank/DDBJ whole genome shotgun (WGS) entry which is preliminary data.</text>
</comment>
<protein>
    <submittedName>
        <fullName evidence="2">Uncharacterized protein</fullName>
    </submittedName>
</protein>
<keyword evidence="3" id="KW-1185">Reference proteome</keyword>
<feature type="region of interest" description="Disordered" evidence="1">
    <location>
        <begin position="1"/>
        <end position="28"/>
    </location>
</feature>
<dbReference type="AlphaFoldDB" id="A0A7J5XPI7"/>
<evidence type="ECO:0000313" key="3">
    <source>
        <dbReference type="Proteomes" id="UP000518266"/>
    </source>
</evidence>
<evidence type="ECO:0000256" key="1">
    <source>
        <dbReference type="SAM" id="MobiDB-lite"/>
    </source>
</evidence>
<evidence type="ECO:0000313" key="2">
    <source>
        <dbReference type="EMBL" id="KAF3838992.1"/>
    </source>
</evidence>